<dbReference type="Proteomes" id="UP001477672">
    <property type="component" value="Unassembled WGS sequence"/>
</dbReference>
<dbReference type="EMBL" id="JBBMFA010000101">
    <property type="protein sequence ID" value="MEQ2521019.1"/>
    <property type="molecule type" value="Genomic_DNA"/>
</dbReference>
<dbReference type="InterPro" id="IPR025404">
    <property type="entry name" value="DUF4130"/>
</dbReference>
<dbReference type="NCBIfam" id="TIGR03915">
    <property type="entry name" value="SAM_7_link_chp"/>
    <property type="match status" value="1"/>
</dbReference>
<organism evidence="2 3">
    <name type="scientific">Ruthenibacterium intestinale</name>
    <dbReference type="NCBI Taxonomy" id="3133163"/>
    <lineage>
        <taxon>Bacteria</taxon>
        <taxon>Bacillati</taxon>
        <taxon>Bacillota</taxon>
        <taxon>Clostridia</taxon>
        <taxon>Eubacteriales</taxon>
        <taxon>Oscillospiraceae</taxon>
        <taxon>Ruthenibacterium</taxon>
    </lineage>
</organism>
<comment type="caution">
    <text evidence="2">The sequence shown here is derived from an EMBL/GenBank/DDBJ whole genome shotgun (WGS) entry which is preliminary data.</text>
</comment>
<name>A0ABV1GGQ3_9FIRM</name>
<sequence>MPDTSNVIYLYDGSYDGFLCCVFDSVYRRELPQDILPEAEAQPSLFSVRYVETDPEHAQRVRASIPQKIGTEAERLVKDVFCSCTPGRERMILRFLLLGYRIGHRVVYLAGHEEVQPMLAAQQFLHNEAHRFVEFLRFSDHGGVLTAEISPKSFVLPYIQEHFCSRYAIETFLIYDRIHHAALIWKDRHASIVPLDHFQPPPLSEDERKYRALWQRFYDVVAIPDRENPRCRMNHCPKRYWPDMLEMPGHVKENFAGSPRKIRQ</sequence>
<evidence type="ECO:0000313" key="2">
    <source>
        <dbReference type="EMBL" id="MEQ2521019.1"/>
    </source>
</evidence>
<dbReference type="Pfam" id="PF13566">
    <property type="entry name" value="DUF4130"/>
    <property type="match status" value="1"/>
</dbReference>
<dbReference type="InterPro" id="IPR023875">
    <property type="entry name" value="DNA_repair_put"/>
</dbReference>
<accession>A0ABV1GGQ3</accession>
<feature type="domain" description="DUF4130" evidence="1">
    <location>
        <begin position="87"/>
        <end position="246"/>
    </location>
</feature>
<dbReference type="RefSeq" id="WP_349216560.1">
    <property type="nucleotide sequence ID" value="NZ_JBBMFA010000101.1"/>
</dbReference>
<evidence type="ECO:0000259" key="1">
    <source>
        <dbReference type="Pfam" id="PF13566"/>
    </source>
</evidence>
<protein>
    <submittedName>
        <fullName evidence="2">TIGR03915 family putative DNA repair protein</fullName>
    </submittedName>
</protein>
<gene>
    <name evidence="2" type="ORF">WMO24_11345</name>
</gene>
<evidence type="ECO:0000313" key="3">
    <source>
        <dbReference type="Proteomes" id="UP001477672"/>
    </source>
</evidence>
<keyword evidence="3" id="KW-1185">Reference proteome</keyword>
<reference evidence="2 3" key="1">
    <citation type="submission" date="2024-03" db="EMBL/GenBank/DDBJ databases">
        <title>Human intestinal bacterial collection.</title>
        <authorList>
            <person name="Pauvert C."/>
            <person name="Hitch T.C.A."/>
            <person name="Clavel T."/>
        </authorList>
    </citation>
    <scope>NUCLEOTIDE SEQUENCE [LARGE SCALE GENOMIC DNA]</scope>
    <source>
        <strain evidence="2 3">CLA-JM-H11</strain>
    </source>
</reference>
<proteinExistence type="predicted"/>